<feature type="region of interest" description="Disordered" evidence="1">
    <location>
        <begin position="34"/>
        <end position="89"/>
    </location>
</feature>
<dbReference type="AlphaFoldDB" id="A0A1R3XUJ7"/>
<evidence type="ECO:0000313" key="3">
    <source>
        <dbReference type="Proteomes" id="UP000187181"/>
    </source>
</evidence>
<feature type="compositionally biased region" description="Polar residues" evidence="1">
    <location>
        <begin position="106"/>
        <end position="121"/>
    </location>
</feature>
<reference evidence="3" key="1">
    <citation type="submission" date="2017-01" db="EMBL/GenBank/DDBJ databases">
        <authorList>
            <person name="Varghese N."/>
            <person name="Submissions S."/>
        </authorList>
    </citation>
    <scope>NUCLEOTIDE SEQUENCE [LARGE SCALE GENOMIC DNA]</scope>
    <source>
        <strain evidence="3">LP100</strain>
    </source>
</reference>
<keyword evidence="3" id="KW-1185">Reference proteome</keyword>
<evidence type="ECO:0000256" key="1">
    <source>
        <dbReference type="SAM" id="MobiDB-lite"/>
    </source>
</evidence>
<dbReference type="Proteomes" id="UP000187181">
    <property type="component" value="Unassembled WGS sequence"/>
</dbReference>
<organism evidence="2 3">
    <name type="scientific">Pontibacter indicus</name>
    <dbReference type="NCBI Taxonomy" id="1317125"/>
    <lineage>
        <taxon>Bacteria</taxon>
        <taxon>Pseudomonadati</taxon>
        <taxon>Bacteroidota</taxon>
        <taxon>Cytophagia</taxon>
        <taxon>Cytophagales</taxon>
        <taxon>Hymenobacteraceae</taxon>
        <taxon>Pontibacter</taxon>
    </lineage>
</organism>
<evidence type="ECO:0000313" key="2">
    <source>
        <dbReference type="EMBL" id="SIT95113.1"/>
    </source>
</evidence>
<dbReference type="EMBL" id="FTPP01000005">
    <property type="protein sequence ID" value="SIT95113.1"/>
    <property type="molecule type" value="Genomic_DNA"/>
</dbReference>
<protein>
    <submittedName>
        <fullName evidence="2">Uncharacterized protein</fullName>
    </submittedName>
</protein>
<name>A0A1R3XUJ7_9BACT</name>
<feature type="region of interest" description="Disordered" evidence="1">
    <location>
        <begin position="101"/>
        <end position="130"/>
    </location>
</feature>
<accession>A0A1R3XUJ7</accession>
<proteinExistence type="predicted"/>
<feature type="compositionally biased region" description="Polar residues" evidence="1">
    <location>
        <begin position="45"/>
        <end position="63"/>
    </location>
</feature>
<sequence length="130" mass="14255">MELINHLKTTMKNLKDIFITGLALAMVAVLGTSCGERPQSDPVDDTSTAEAITNKSESTQNLTRPRPAPIGDTAETGEQADRFGNLPSNVDTVARQRVELDKQRQLQENPNQRPKITTQPNRGADGSREQ</sequence>
<gene>
    <name evidence="2" type="ORF">SAMN05444128_3921</name>
</gene>